<dbReference type="RefSeq" id="XP_001798100.1">
    <property type="nucleotide sequence ID" value="XM_001798048.1"/>
</dbReference>
<dbReference type="Gene3D" id="3.10.350.10">
    <property type="entry name" value="LysM domain"/>
    <property type="match status" value="1"/>
</dbReference>
<gene>
    <name evidence="6" type="ORF">JI435_077720</name>
</gene>
<evidence type="ECO:0000256" key="3">
    <source>
        <dbReference type="ARBA" id="ARBA00023026"/>
    </source>
</evidence>
<dbReference type="GO" id="GO:0008061">
    <property type="term" value="F:chitin binding"/>
    <property type="evidence" value="ECO:0007669"/>
    <property type="project" value="UniProtKB-KW"/>
</dbReference>
<sequence>MLVSATLAVVALVHAASGAALPSDCSATHFVERDESCVSIVNQYNNFTAPDLYRWNPSIGLVCNGLIAGDSICINVQPYTYPGPIQGGAIFKAEQNPVPQLPDIAAGCKTFQYTDSKGYPDVPTMSTLNNISRTMWNNWNWGKETGAYGRTWGSYFSCVGRK</sequence>
<dbReference type="PROSITE" id="PS51782">
    <property type="entry name" value="LYSM"/>
    <property type="match status" value="1"/>
</dbReference>
<evidence type="ECO:0000259" key="5">
    <source>
        <dbReference type="PROSITE" id="PS51782"/>
    </source>
</evidence>
<evidence type="ECO:0000256" key="4">
    <source>
        <dbReference type="SAM" id="SignalP"/>
    </source>
</evidence>
<evidence type="ECO:0000256" key="2">
    <source>
        <dbReference type="ARBA" id="ARBA00022729"/>
    </source>
</evidence>
<keyword evidence="2 4" id="KW-0732">Signal</keyword>
<dbReference type="Proteomes" id="UP000663193">
    <property type="component" value="Chromosome 4"/>
</dbReference>
<organism evidence="6 7">
    <name type="scientific">Phaeosphaeria nodorum (strain SN15 / ATCC MYA-4574 / FGSC 10173)</name>
    <name type="common">Glume blotch fungus</name>
    <name type="synonym">Parastagonospora nodorum</name>
    <dbReference type="NCBI Taxonomy" id="321614"/>
    <lineage>
        <taxon>Eukaryota</taxon>
        <taxon>Fungi</taxon>
        <taxon>Dikarya</taxon>
        <taxon>Ascomycota</taxon>
        <taxon>Pezizomycotina</taxon>
        <taxon>Dothideomycetes</taxon>
        <taxon>Pleosporomycetidae</taxon>
        <taxon>Pleosporales</taxon>
        <taxon>Pleosporineae</taxon>
        <taxon>Phaeosphaeriaceae</taxon>
        <taxon>Parastagonospora</taxon>
    </lineage>
</organism>
<feature type="chain" id="PRO_5034319457" description="LysM domain-containing protein" evidence="4">
    <location>
        <begin position="19"/>
        <end position="162"/>
    </location>
</feature>
<reference evidence="7" key="1">
    <citation type="journal article" date="2021" name="BMC Genomics">
        <title>Chromosome-level genome assembly and manually-curated proteome of model necrotroph Parastagonospora nodorum Sn15 reveals a genome-wide trove of candidate effector homologs, and redundancy of virulence-related functions within an accessory chromosome.</title>
        <authorList>
            <person name="Bertazzoni S."/>
            <person name="Jones D.A.B."/>
            <person name="Phan H.T."/>
            <person name="Tan K.-C."/>
            <person name="Hane J.K."/>
        </authorList>
    </citation>
    <scope>NUCLEOTIDE SEQUENCE [LARGE SCALE GENOMIC DNA]</scope>
    <source>
        <strain evidence="7">SN15 / ATCC MYA-4574 / FGSC 10173)</strain>
    </source>
</reference>
<dbReference type="SUPFAM" id="SSF54106">
    <property type="entry name" value="LysM domain"/>
    <property type="match status" value="1"/>
</dbReference>
<dbReference type="VEuPathDB" id="FungiDB:JI435_077720"/>
<keyword evidence="3" id="KW-0843">Virulence</keyword>
<dbReference type="EMBL" id="CP069026">
    <property type="protein sequence ID" value="QRC94539.1"/>
    <property type="molecule type" value="Genomic_DNA"/>
</dbReference>
<keyword evidence="7" id="KW-1185">Reference proteome</keyword>
<dbReference type="PANTHER" id="PTHR34997:SF2">
    <property type="entry name" value="LYSM DOMAIN-CONTAINING PROTEIN-RELATED"/>
    <property type="match status" value="1"/>
</dbReference>
<evidence type="ECO:0000313" key="7">
    <source>
        <dbReference type="Proteomes" id="UP000663193"/>
    </source>
</evidence>
<dbReference type="KEGG" id="pno:SNOG_07772"/>
<dbReference type="InterPro" id="IPR052210">
    <property type="entry name" value="LysM1-like"/>
</dbReference>
<dbReference type="AlphaFoldDB" id="A0A7U2EWY1"/>
<keyword evidence="1" id="KW-0147">Chitin-binding</keyword>
<dbReference type="PANTHER" id="PTHR34997">
    <property type="entry name" value="AM15"/>
    <property type="match status" value="1"/>
</dbReference>
<name>A0A7U2EWY1_PHANO</name>
<dbReference type="InterPro" id="IPR036779">
    <property type="entry name" value="LysM_dom_sf"/>
</dbReference>
<proteinExistence type="predicted"/>
<dbReference type="InterPro" id="IPR018392">
    <property type="entry name" value="LysM"/>
</dbReference>
<feature type="domain" description="LysM" evidence="5">
    <location>
        <begin position="27"/>
        <end position="74"/>
    </location>
</feature>
<accession>A0A7U2EWY1</accession>
<feature type="signal peptide" evidence="4">
    <location>
        <begin position="1"/>
        <end position="18"/>
    </location>
</feature>
<evidence type="ECO:0000256" key="1">
    <source>
        <dbReference type="ARBA" id="ARBA00022669"/>
    </source>
</evidence>
<protein>
    <recommendedName>
        <fullName evidence="5">LysM domain-containing protein</fullName>
    </recommendedName>
</protein>
<dbReference type="OrthoDB" id="2281372at2759"/>
<evidence type="ECO:0000313" key="6">
    <source>
        <dbReference type="EMBL" id="QRC94539.1"/>
    </source>
</evidence>